<dbReference type="EMBL" id="BQXY01000001">
    <property type="protein sequence ID" value="GKU24039.1"/>
    <property type="molecule type" value="Genomic_DNA"/>
</dbReference>
<proteinExistence type="predicted"/>
<keyword evidence="1" id="KW-1133">Transmembrane helix</keyword>
<organism evidence="2 3">
    <name type="scientific">Clostridium folliculivorans</name>
    <dbReference type="NCBI Taxonomy" id="2886038"/>
    <lineage>
        <taxon>Bacteria</taxon>
        <taxon>Bacillati</taxon>
        <taxon>Bacillota</taxon>
        <taxon>Clostridia</taxon>
        <taxon>Eubacteriales</taxon>
        <taxon>Clostridiaceae</taxon>
        <taxon>Clostridium</taxon>
    </lineage>
</organism>
<name>A0A9W5XZN3_9CLOT</name>
<evidence type="ECO:0000256" key="1">
    <source>
        <dbReference type="SAM" id="Phobius"/>
    </source>
</evidence>
<accession>A0A9W5XZN3</accession>
<evidence type="ECO:0000313" key="2">
    <source>
        <dbReference type="EMBL" id="GKU24039.1"/>
    </source>
</evidence>
<protein>
    <submittedName>
        <fullName evidence="2">Uncharacterized protein</fullName>
    </submittedName>
</protein>
<keyword evidence="1" id="KW-0812">Transmembrane</keyword>
<keyword evidence="1" id="KW-0472">Membrane</keyword>
<comment type="caution">
    <text evidence="2">The sequence shown here is derived from an EMBL/GenBank/DDBJ whole genome shotgun (WGS) entry which is preliminary data.</text>
</comment>
<dbReference type="AlphaFoldDB" id="A0A9W5XZN3"/>
<feature type="transmembrane region" description="Helical" evidence="1">
    <location>
        <begin position="18"/>
        <end position="42"/>
    </location>
</feature>
<gene>
    <name evidence="2" type="ORF">CFOLD11_08650</name>
</gene>
<dbReference type="Proteomes" id="UP001057868">
    <property type="component" value="Unassembled WGS sequence"/>
</dbReference>
<evidence type="ECO:0000313" key="3">
    <source>
        <dbReference type="Proteomes" id="UP001057868"/>
    </source>
</evidence>
<reference evidence="2" key="1">
    <citation type="journal article" date="2023" name="Int. J. Syst. Evol. Microbiol.">
        <title>&lt;i&gt;Clostridium folliculivorans&lt;/i&gt; sp. nov., isolated from soil samples of an organic paddy in Japan.</title>
        <authorList>
            <person name="Tazawa J."/>
            <person name="Kobayashi H."/>
            <person name="Tanizawa Y."/>
            <person name="Uchino A."/>
            <person name="Tanaka F."/>
            <person name="Urashima Y."/>
            <person name="Miura S."/>
            <person name="Sakamoto M."/>
            <person name="Ohkuma M."/>
            <person name="Tohno M."/>
        </authorList>
    </citation>
    <scope>NUCLEOTIDE SEQUENCE</scope>
    <source>
        <strain evidence="2">D1-1</strain>
    </source>
</reference>
<sequence>MLNIIVAKAIMYMNLNTLILIFLIPLFINILDIKIVILLMYLAEIQREEDKLAEFRPNIPTLK</sequence>
<keyword evidence="3" id="KW-1185">Reference proteome</keyword>